<evidence type="ECO:0000259" key="1">
    <source>
        <dbReference type="SMART" id="SM00421"/>
    </source>
</evidence>
<dbReference type="Proteomes" id="UP000636949">
    <property type="component" value="Unassembled WGS sequence"/>
</dbReference>
<keyword evidence="3" id="KW-1185">Reference proteome</keyword>
<feature type="domain" description="HTH luxR-type" evidence="1">
    <location>
        <begin position="198"/>
        <end position="256"/>
    </location>
</feature>
<dbReference type="Gene3D" id="1.10.10.10">
    <property type="entry name" value="Winged helix-like DNA-binding domain superfamily/Winged helix DNA-binding domain"/>
    <property type="match status" value="1"/>
</dbReference>
<reference evidence="2" key="1">
    <citation type="journal article" date="2014" name="Int. J. Syst. Evol. Microbiol.">
        <title>Complete genome sequence of Corynebacterium casei LMG S-19264T (=DSM 44701T), isolated from a smear-ripened cheese.</title>
        <authorList>
            <consortium name="US DOE Joint Genome Institute (JGI-PGF)"/>
            <person name="Walter F."/>
            <person name="Albersmeier A."/>
            <person name="Kalinowski J."/>
            <person name="Ruckert C."/>
        </authorList>
    </citation>
    <scope>NUCLEOTIDE SEQUENCE</scope>
    <source>
        <strain evidence="2">CGMCC 1.15758</strain>
    </source>
</reference>
<dbReference type="InterPro" id="IPR016032">
    <property type="entry name" value="Sig_transdc_resp-reg_C-effctor"/>
</dbReference>
<evidence type="ECO:0000313" key="2">
    <source>
        <dbReference type="EMBL" id="GGG05001.1"/>
    </source>
</evidence>
<dbReference type="SMART" id="SM00421">
    <property type="entry name" value="HTH_LUXR"/>
    <property type="match status" value="1"/>
</dbReference>
<dbReference type="InterPro" id="IPR036388">
    <property type="entry name" value="WH-like_DNA-bd_sf"/>
</dbReference>
<dbReference type="EMBL" id="BMJS01000034">
    <property type="protein sequence ID" value="GGG05001.1"/>
    <property type="molecule type" value="Genomic_DNA"/>
</dbReference>
<name>A0A8J3EAA3_9GAMM</name>
<protein>
    <recommendedName>
        <fullName evidence="1">HTH luxR-type domain-containing protein</fullName>
    </recommendedName>
</protein>
<evidence type="ECO:0000313" key="3">
    <source>
        <dbReference type="Proteomes" id="UP000636949"/>
    </source>
</evidence>
<proteinExistence type="predicted"/>
<reference evidence="2" key="2">
    <citation type="submission" date="2020-09" db="EMBL/GenBank/DDBJ databases">
        <authorList>
            <person name="Sun Q."/>
            <person name="Zhou Y."/>
        </authorList>
    </citation>
    <scope>NUCLEOTIDE SEQUENCE</scope>
    <source>
        <strain evidence="2">CGMCC 1.15758</strain>
    </source>
</reference>
<gene>
    <name evidence="2" type="ORF">GCM10010995_23060</name>
</gene>
<dbReference type="GO" id="GO:0006355">
    <property type="term" value="P:regulation of DNA-templated transcription"/>
    <property type="evidence" value="ECO:0007669"/>
    <property type="project" value="InterPro"/>
</dbReference>
<dbReference type="GO" id="GO:0003677">
    <property type="term" value="F:DNA binding"/>
    <property type="evidence" value="ECO:0007669"/>
    <property type="project" value="InterPro"/>
</dbReference>
<organism evidence="2 3">
    <name type="scientific">Cysteiniphilum litorale</name>
    <dbReference type="NCBI Taxonomy" id="2056700"/>
    <lineage>
        <taxon>Bacteria</taxon>
        <taxon>Pseudomonadati</taxon>
        <taxon>Pseudomonadota</taxon>
        <taxon>Gammaproteobacteria</taxon>
        <taxon>Thiotrichales</taxon>
        <taxon>Fastidiosibacteraceae</taxon>
        <taxon>Cysteiniphilum</taxon>
    </lineage>
</organism>
<dbReference type="InterPro" id="IPR000792">
    <property type="entry name" value="Tscrpt_reg_LuxR_C"/>
</dbReference>
<sequence length="263" mass="31091">MIQDDPIMMTKTLEVVSQFALEEKLQQIVSTFNCCGIDYALVNESFTWCAPLQLHKYAYRFHSNNQYRYEDPYFSYELIGLLPRLCHLSEIAVHAQAWQSLFTPEHSKYGDCYAISYYFWVESNAHRFVLYFDSIHNITSLYLKIAELYYMLHDLVVDISPLTIKYYDQFALYPEDLVLLALPPHWLKPPQDKNIQVALNLSDKEMQCFMLLGHGITEKKVLADKMQVSHRSVDNYTQRIKQLLGLTESYELFEYAKRYWLLV</sequence>
<accession>A0A8J3EAA3</accession>
<comment type="caution">
    <text evidence="2">The sequence shown here is derived from an EMBL/GenBank/DDBJ whole genome shotgun (WGS) entry which is preliminary data.</text>
</comment>
<dbReference type="SUPFAM" id="SSF46894">
    <property type="entry name" value="C-terminal effector domain of the bipartite response regulators"/>
    <property type="match status" value="1"/>
</dbReference>
<dbReference type="AlphaFoldDB" id="A0A8J3EAA3"/>